<feature type="DNA-binding region" description="H-T-H motif" evidence="4">
    <location>
        <begin position="32"/>
        <end position="51"/>
    </location>
</feature>
<dbReference type="Pfam" id="PF00440">
    <property type="entry name" value="TetR_N"/>
    <property type="match status" value="1"/>
</dbReference>
<dbReference type="Gene3D" id="1.10.357.10">
    <property type="entry name" value="Tetracycline Repressor, domain 2"/>
    <property type="match status" value="1"/>
</dbReference>
<evidence type="ECO:0000313" key="6">
    <source>
        <dbReference type="EMBL" id="CAA0119758.1"/>
    </source>
</evidence>
<dbReference type="PANTHER" id="PTHR30055:SF234">
    <property type="entry name" value="HTH-TYPE TRANSCRIPTIONAL REGULATOR BETI"/>
    <property type="match status" value="1"/>
</dbReference>
<sequence>MAKPVAARGFARDRVVDAALELFAQRGIRGTSIQMIAARLGVTKASVYYQFQSKDDIVLAVAKPLIDDIRHIQRVAAMLPSHQARRDVALSGLIDLAIRHRQVANVIYGDPCMRQLMNNRPALRETIDGFTGLLFGPESTETEVVAMTLLTAGIYGCTADVRLDGISDDALRAKLQEVVRRFASTV</sequence>
<dbReference type="PROSITE" id="PS50977">
    <property type="entry name" value="HTH_TETR_2"/>
    <property type="match status" value="1"/>
</dbReference>
<reference evidence="6 7" key="1">
    <citation type="submission" date="2019-11" db="EMBL/GenBank/DDBJ databases">
        <authorList>
            <person name="Holert J."/>
        </authorList>
    </citation>
    <scope>NUCLEOTIDE SEQUENCE [LARGE SCALE GENOMIC DNA]</scope>
    <source>
        <strain evidence="6">BC8_1</strain>
    </source>
</reference>
<keyword evidence="7" id="KW-1185">Reference proteome</keyword>
<dbReference type="GO" id="GO:0003700">
    <property type="term" value="F:DNA-binding transcription factor activity"/>
    <property type="evidence" value="ECO:0007669"/>
    <property type="project" value="TreeGrafter"/>
</dbReference>
<proteinExistence type="predicted"/>
<evidence type="ECO:0000256" key="2">
    <source>
        <dbReference type="ARBA" id="ARBA00023125"/>
    </source>
</evidence>
<dbReference type="RefSeq" id="WP_159230792.1">
    <property type="nucleotide sequence ID" value="NZ_CACSIP010000017.1"/>
</dbReference>
<dbReference type="PANTHER" id="PTHR30055">
    <property type="entry name" value="HTH-TYPE TRANSCRIPTIONAL REGULATOR RUTR"/>
    <property type="match status" value="1"/>
</dbReference>
<evidence type="ECO:0000256" key="1">
    <source>
        <dbReference type="ARBA" id="ARBA00023015"/>
    </source>
</evidence>
<accession>A0A5S9QMY3</accession>
<keyword evidence="3" id="KW-0804">Transcription</keyword>
<dbReference type="Proteomes" id="UP000430146">
    <property type="component" value="Unassembled WGS sequence"/>
</dbReference>
<dbReference type="InterPro" id="IPR050109">
    <property type="entry name" value="HTH-type_TetR-like_transc_reg"/>
</dbReference>
<dbReference type="OrthoDB" id="3186364at2"/>
<evidence type="ECO:0000256" key="4">
    <source>
        <dbReference type="PROSITE-ProRule" id="PRU00335"/>
    </source>
</evidence>
<organism evidence="6 7">
    <name type="scientific">Mycolicibacterium vanbaalenii</name>
    <name type="common">Mycobacterium vanbaalenii</name>
    <dbReference type="NCBI Taxonomy" id="110539"/>
    <lineage>
        <taxon>Bacteria</taxon>
        <taxon>Bacillati</taxon>
        <taxon>Actinomycetota</taxon>
        <taxon>Actinomycetes</taxon>
        <taxon>Mycobacteriales</taxon>
        <taxon>Mycobacteriaceae</taxon>
        <taxon>Mycolicibacterium</taxon>
    </lineage>
</organism>
<dbReference type="PRINTS" id="PR00455">
    <property type="entry name" value="HTHTETR"/>
</dbReference>
<protein>
    <submittedName>
        <fullName evidence="6">HTH-type transcriptional repressor KstR2</fullName>
    </submittedName>
</protein>
<evidence type="ECO:0000259" key="5">
    <source>
        <dbReference type="PROSITE" id="PS50977"/>
    </source>
</evidence>
<dbReference type="EMBL" id="CACSIP010000017">
    <property type="protein sequence ID" value="CAA0119758.1"/>
    <property type="molecule type" value="Genomic_DNA"/>
</dbReference>
<dbReference type="SUPFAM" id="SSF46689">
    <property type="entry name" value="Homeodomain-like"/>
    <property type="match status" value="1"/>
</dbReference>
<feature type="domain" description="HTH tetR-type" evidence="5">
    <location>
        <begin position="9"/>
        <end position="69"/>
    </location>
</feature>
<dbReference type="GO" id="GO:0000976">
    <property type="term" value="F:transcription cis-regulatory region binding"/>
    <property type="evidence" value="ECO:0007669"/>
    <property type="project" value="TreeGrafter"/>
</dbReference>
<dbReference type="InterPro" id="IPR001647">
    <property type="entry name" value="HTH_TetR"/>
</dbReference>
<keyword evidence="1" id="KW-0805">Transcription regulation</keyword>
<keyword evidence="2 4" id="KW-0238">DNA-binding</keyword>
<evidence type="ECO:0000256" key="3">
    <source>
        <dbReference type="ARBA" id="ARBA00023163"/>
    </source>
</evidence>
<dbReference type="InterPro" id="IPR009057">
    <property type="entry name" value="Homeodomain-like_sf"/>
</dbReference>
<dbReference type="AlphaFoldDB" id="A0A5S9QMY3"/>
<gene>
    <name evidence="6" type="primary">kstR2_9</name>
    <name evidence="6" type="ORF">AELLOGFF_04178</name>
</gene>
<name>A0A5S9QMY3_MYCVN</name>
<evidence type="ECO:0000313" key="7">
    <source>
        <dbReference type="Proteomes" id="UP000430146"/>
    </source>
</evidence>